<gene>
    <name evidence="2" type="ORF">BG011_007173</name>
</gene>
<feature type="region of interest" description="Disordered" evidence="1">
    <location>
        <begin position="37"/>
        <end position="58"/>
    </location>
</feature>
<evidence type="ECO:0000256" key="1">
    <source>
        <dbReference type="SAM" id="MobiDB-lite"/>
    </source>
</evidence>
<feature type="region of interest" description="Disordered" evidence="1">
    <location>
        <begin position="216"/>
        <end position="243"/>
    </location>
</feature>
<feature type="compositionally biased region" description="Low complexity" evidence="1">
    <location>
        <begin position="43"/>
        <end position="58"/>
    </location>
</feature>
<feature type="compositionally biased region" description="Basic and acidic residues" evidence="1">
    <location>
        <begin position="165"/>
        <end position="174"/>
    </location>
</feature>
<evidence type="ECO:0000313" key="3">
    <source>
        <dbReference type="Proteomes" id="UP000726737"/>
    </source>
</evidence>
<accession>A0A9P6TZ07</accession>
<organism evidence="2 3">
    <name type="scientific">Mortierella polycephala</name>
    <dbReference type="NCBI Taxonomy" id="41804"/>
    <lineage>
        <taxon>Eukaryota</taxon>
        <taxon>Fungi</taxon>
        <taxon>Fungi incertae sedis</taxon>
        <taxon>Mucoromycota</taxon>
        <taxon>Mortierellomycotina</taxon>
        <taxon>Mortierellomycetes</taxon>
        <taxon>Mortierellales</taxon>
        <taxon>Mortierellaceae</taxon>
        <taxon>Mortierella</taxon>
    </lineage>
</organism>
<protein>
    <submittedName>
        <fullName evidence="2">Uncharacterized protein</fullName>
    </submittedName>
</protein>
<reference evidence="2" key="1">
    <citation type="journal article" date="2020" name="Fungal Divers.">
        <title>Resolving the Mortierellaceae phylogeny through synthesis of multi-gene phylogenetics and phylogenomics.</title>
        <authorList>
            <person name="Vandepol N."/>
            <person name="Liber J."/>
            <person name="Desiro A."/>
            <person name="Na H."/>
            <person name="Kennedy M."/>
            <person name="Barry K."/>
            <person name="Grigoriev I.V."/>
            <person name="Miller A.N."/>
            <person name="O'Donnell K."/>
            <person name="Stajich J.E."/>
            <person name="Bonito G."/>
        </authorList>
    </citation>
    <scope>NUCLEOTIDE SEQUENCE</scope>
    <source>
        <strain evidence="2">KOD948</strain>
    </source>
</reference>
<evidence type="ECO:0000313" key="2">
    <source>
        <dbReference type="EMBL" id="KAG0252166.1"/>
    </source>
</evidence>
<name>A0A9P6TZ07_9FUNG</name>
<keyword evidence="3" id="KW-1185">Reference proteome</keyword>
<feature type="compositionally biased region" description="Basic and acidic residues" evidence="1">
    <location>
        <begin position="95"/>
        <end position="104"/>
    </location>
</feature>
<feature type="compositionally biased region" description="Low complexity" evidence="1">
    <location>
        <begin position="105"/>
        <end position="122"/>
    </location>
</feature>
<dbReference type="EMBL" id="JAAAJA010000540">
    <property type="protein sequence ID" value="KAG0252166.1"/>
    <property type="molecule type" value="Genomic_DNA"/>
</dbReference>
<feature type="compositionally biased region" description="Low complexity" evidence="1">
    <location>
        <begin position="140"/>
        <end position="154"/>
    </location>
</feature>
<sequence>MNTFPATQQDAQQLPEQPHHEISCSNITTIPCLPSPSSSIHMSTVATSSPSTLSPATSTALPLQTVDPAFFSSANAPNIVNSPISSTERVEAARLAKNPNKKEGISINTNSSSENTSDSTDTPTALQFQNHTPTTNSPNSVVSASTTQSQASASLVRRSSSTNRQTKDEQEGKKGHMLRVTIGIFGLNSTSRELSAALSGDVIFQQIPFSKQVITGSARFPSPSPSPSPTKSVSGSRFTNTGQ</sequence>
<dbReference type="Proteomes" id="UP000726737">
    <property type="component" value="Unassembled WGS sequence"/>
</dbReference>
<feature type="compositionally biased region" description="Polar residues" evidence="1">
    <location>
        <begin position="123"/>
        <end position="139"/>
    </location>
</feature>
<feature type="region of interest" description="Disordered" evidence="1">
    <location>
        <begin position="95"/>
        <end position="175"/>
    </location>
</feature>
<comment type="caution">
    <text evidence="2">The sequence shown here is derived from an EMBL/GenBank/DDBJ whole genome shotgun (WGS) entry which is preliminary data.</text>
</comment>
<proteinExistence type="predicted"/>
<dbReference type="AlphaFoldDB" id="A0A9P6TZ07"/>